<dbReference type="EMBL" id="CP086718">
    <property type="protein sequence ID" value="WOO83614.1"/>
    <property type="molecule type" value="Genomic_DNA"/>
</dbReference>
<feature type="compositionally biased region" description="Basic residues" evidence="1">
    <location>
        <begin position="214"/>
        <end position="236"/>
    </location>
</feature>
<evidence type="ECO:0000313" key="3">
    <source>
        <dbReference type="Proteomes" id="UP000827549"/>
    </source>
</evidence>
<evidence type="ECO:0000313" key="2">
    <source>
        <dbReference type="EMBL" id="WOO83614.1"/>
    </source>
</evidence>
<dbReference type="AlphaFoldDB" id="A0AAF0YEU3"/>
<dbReference type="Proteomes" id="UP000827549">
    <property type="component" value="Chromosome 5"/>
</dbReference>
<name>A0AAF0YEU3_9TREE</name>
<organism evidence="2 3">
    <name type="scientific">Vanrija pseudolonga</name>
    <dbReference type="NCBI Taxonomy" id="143232"/>
    <lineage>
        <taxon>Eukaryota</taxon>
        <taxon>Fungi</taxon>
        <taxon>Dikarya</taxon>
        <taxon>Basidiomycota</taxon>
        <taxon>Agaricomycotina</taxon>
        <taxon>Tremellomycetes</taxon>
        <taxon>Trichosporonales</taxon>
        <taxon>Trichosporonaceae</taxon>
        <taxon>Vanrija</taxon>
    </lineage>
</organism>
<dbReference type="RefSeq" id="XP_062629640.1">
    <property type="nucleotide sequence ID" value="XM_062773656.1"/>
</dbReference>
<feature type="compositionally biased region" description="Acidic residues" evidence="1">
    <location>
        <begin position="74"/>
        <end position="88"/>
    </location>
</feature>
<gene>
    <name evidence="2" type="ORF">LOC62_05G007134</name>
</gene>
<feature type="region of interest" description="Disordered" evidence="1">
    <location>
        <begin position="209"/>
        <end position="259"/>
    </location>
</feature>
<sequence>MSYRNWHSPAARSLAPAPYAANWIAARRTTYNPYTPRRVPHHNAYATPMDRGRHRYGSSPERTARGARRGYPSDADEDEGGYTSETDDTATLTGNTGDTDDNTTLAGDSTDTRDEAAASLAVDSDYMEVDEDLPVYRSHYVLPPLDLPDLSEVPYHAHHARHHGHHIARRDGPHHSAPARYNAPIKVKKRARPVRSLFERLGVPLAERIGPAPHNHRPYHRVRKQGPRRGYPRHPLSKPVKSPHAAKPPQPHTVRADPIGRMGRSEFLALLARVGPIASHSWDGGHVVARFKNDGDAQDAVQTCKCDFVALLTSQSTMLSLSAVGRPEKLLLTYRNLD</sequence>
<dbReference type="GeneID" id="87810308"/>
<protein>
    <recommendedName>
        <fullName evidence="4">RRM domain-containing protein</fullName>
    </recommendedName>
</protein>
<reference evidence="2" key="1">
    <citation type="submission" date="2023-10" db="EMBL/GenBank/DDBJ databases">
        <authorList>
            <person name="Noh H."/>
        </authorList>
    </citation>
    <scope>NUCLEOTIDE SEQUENCE</scope>
    <source>
        <strain evidence="2">DUCC4014</strain>
    </source>
</reference>
<accession>A0AAF0YEU3</accession>
<keyword evidence="3" id="KW-1185">Reference proteome</keyword>
<feature type="region of interest" description="Disordered" evidence="1">
    <location>
        <begin position="33"/>
        <end position="116"/>
    </location>
</feature>
<evidence type="ECO:0000256" key="1">
    <source>
        <dbReference type="SAM" id="MobiDB-lite"/>
    </source>
</evidence>
<feature type="compositionally biased region" description="Low complexity" evidence="1">
    <location>
        <begin position="89"/>
        <end position="108"/>
    </location>
</feature>
<evidence type="ECO:0008006" key="4">
    <source>
        <dbReference type="Google" id="ProtNLM"/>
    </source>
</evidence>
<proteinExistence type="predicted"/>